<reference evidence="1 2" key="1">
    <citation type="journal article" date="2022" name="Genome Biol. Evol.">
        <title>The Spruce Budworm Genome: Reconstructing the Evolutionary History of Antifreeze Proteins.</title>
        <authorList>
            <person name="Beliveau C."/>
            <person name="Gagne P."/>
            <person name="Picq S."/>
            <person name="Vernygora O."/>
            <person name="Keeling C.I."/>
            <person name="Pinkney K."/>
            <person name="Doucet D."/>
            <person name="Wen F."/>
            <person name="Johnston J.S."/>
            <person name="Maaroufi H."/>
            <person name="Boyle B."/>
            <person name="Laroche J."/>
            <person name="Dewar K."/>
            <person name="Juretic N."/>
            <person name="Blackburn G."/>
            <person name="Nisole A."/>
            <person name="Brunet B."/>
            <person name="Brandao M."/>
            <person name="Lumley L."/>
            <person name="Duan J."/>
            <person name="Quan G."/>
            <person name="Lucarotti C.J."/>
            <person name="Roe A.D."/>
            <person name="Sperling F.A.H."/>
            <person name="Levesque R.C."/>
            <person name="Cusson M."/>
        </authorList>
    </citation>
    <scope>NUCLEOTIDE SEQUENCE [LARGE SCALE GENOMIC DNA]</scope>
    <source>
        <strain evidence="1">Glfc:IPQL:Cfum</strain>
    </source>
</reference>
<protein>
    <submittedName>
        <fullName evidence="1">Uncharacterized protein</fullName>
    </submittedName>
</protein>
<accession>A0ACC0KXA0</accession>
<comment type="caution">
    <text evidence="1">The sequence shown here is derived from an EMBL/GenBank/DDBJ whole genome shotgun (WGS) entry which is preliminary data.</text>
</comment>
<gene>
    <name evidence="1" type="ORF">MSG28_009232</name>
</gene>
<evidence type="ECO:0000313" key="2">
    <source>
        <dbReference type="Proteomes" id="UP001064048"/>
    </source>
</evidence>
<name>A0ACC0KXA0_CHOFU</name>
<keyword evidence="2" id="KW-1185">Reference proteome</keyword>
<dbReference type="EMBL" id="CM046115">
    <property type="protein sequence ID" value="KAI8440935.1"/>
    <property type="molecule type" value="Genomic_DNA"/>
</dbReference>
<evidence type="ECO:0000313" key="1">
    <source>
        <dbReference type="EMBL" id="KAI8440935.1"/>
    </source>
</evidence>
<dbReference type="Proteomes" id="UP001064048">
    <property type="component" value="Chromosome 15"/>
</dbReference>
<sequence>MAFKYLTILFPILLCVTAKKSLTLVIDTTFSMRDEIHTIKNNIGPILQQIGRSSSIENYIIVPFNDPDVGPAQVYTDPDKLIESINALRVSGGHDIPENSLSGLQMALQESRQQSNIFLFTDACAKDEAKFRNVQELCRSSRSRVVIFMSGTCTSTNQFGRIGLYYDVTKVCSGNVFLIDPANLRQAFDFMREITKDDYDDLPPWEPFTGDRQLPFTIDGLTRDIVIVVNGHRPTLRLRDESGQSPRTEKLIDTTQSLVYRIIEPRAGTYYSYVGCEEGETQVKVYKRTEFPFLIGFSPRYTITIKATSSKPLPNRENYILIVVPRTYDFVLKTLILHDMNAEKQQSLNLVDVRLRSGVYTTSAYFEAQKSFRMTISGREPNANEDFRIMGNVLQTQIADTSSASAAATVEIIPPESPLINYEQTATVACKVTGSPKPSIWWEDERGQQMNAESDILEYPSTHISYVSIPNMRVNKTVSCRASTTKGEDSKDIELFVYRPYVFRMIQTPKDAQINWYHNNSRVVVTESNNNLDDGDEDDDDTESYEEELKDFTLENNSLVINNMTTRFTGEYKCEVINEIRTETFTVTVSISGLESPEIETDNTEIVTNLGDESVEITCRVTKGKPIPSITWSYKAVDGFDFGDIPEDIVVDGEKITVNNVKSVHKGIYKCQAVNDQGQDSREIIFKVHYAPRIDNIETITQKVFEEDKVGLKCAVDADPIATVTWEHKEDDTFVPLSSRHIVDVKNTLKGESLLTKDLHLTNLSKAQAGSYLCLVQNDVGSDRINIILDIV</sequence>
<organism evidence="1 2">
    <name type="scientific">Choristoneura fumiferana</name>
    <name type="common">Spruce budworm moth</name>
    <name type="synonym">Archips fumiferana</name>
    <dbReference type="NCBI Taxonomy" id="7141"/>
    <lineage>
        <taxon>Eukaryota</taxon>
        <taxon>Metazoa</taxon>
        <taxon>Ecdysozoa</taxon>
        <taxon>Arthropoda</taxon>
        <taxon>Hexapoda</taxon>
        <taxon>Insecta</taxon>
        <taxon>Pterygota</taxon>
        <taxon>Neoptera</taxon>
        <taxon>Endopterygota</taxon>
        <taxon>Lepidoptera</taxon>
        <taxon>Glossata</taxon>
        <taxon>Ditrysia</taxon>
        <taxon>Tortricoidea</taxon>
        <taxon>Tortricidae</taxon>
        <taxon>Tortricinae</taxon>
        <taxon>Choristoneura</taxon>
    </lineage>
</organism>
<proteinExistence type="predicted"/>